<comment type="subcellular location">
    <subcellularLocation>
        <location evidence="1">Membrane</location>
        <topology evidence="1">Multi-pass membrane protein</topology>
    </subcellularLocation>
</comment>
<feature type="transmembrane region" description="Helical" evidence="6">
    <location>
        <begin position="125"/>
        <end position="143"/>
    </location>
</feature>
<accession>A0A2N3I0X0</accession>
<protein>
    <submittedName>
        <fullName evidence="7">Uncharacterized protein</fullName>
    </submittedName>
</protein>
<keyword evidence="8" id="KW-1185">Reference proteome</keyword>
<feature type="transmembrane region" description="Helical" evidence="6">
    <location>
        <begin position="63"/>
        <end position="85"/>
    </location>
</feature>
<evidence type="ECO:0000313" key="7">
    <source>
        <dbReference type="EMBL" id="PKQ63966.1"/>
    </source>
</evidence>
<dbReference type="GO" id="GO:0005886">
    <property type="term" value="C:plasma membrane"/>
    <property type="evidence" value="ECO:0007669"/>
    <property type="project" value="TreeGrafter"/>
</dbReference>
<dbReference type="PANTHER" id="PTHR30178:SF3">
    <property type="entry name" value="SUCCINATE-ACETATE_PROTON SYMPORTER SATP"/>
    <property type="match status" value="1"/>
</dbReference>
<reference evidence="7 8" key="1">
    <citation type="journal article" date="2017" name="Front. Microbiol.">
        <title>Labilibaculum manganireducens gen. nov., sp. nov. and Labilibaculum filiforme sp. nov., Novel Bacteroidetes Isolated from Subsurface Sediments of the Baltic Sea.</title>
        <authorList>
            <person name="Vandieken V."/>
            <person name="Marshall I.P."/>
            <person name="Niemann H."/>
            <person name="Engelen B."/>
            <person name="Cypionka H."/>
        </authorList>
    </citation>
    <scope>NUCLEOTIDE SEQUENCE [LARGE SCALE GENOMIC DNA]</scope>
    <source>
        <strain evidence="7 8">59.16B</strain>
    </source>
</reference>
<gene>
    <name evidence="7" type="ORF">BZG02_08110</name>
</gene>
<dbReference type="GO" id="GO:0015360">
    <property type="term" value="F:acetate:proton symporter activity"/>
    <property type="evidence" value="ECO:0007669"/>
    <property type="project" value="TreeGrafter"/>
</dbReference>
<dbReference type="GO" id="GO:0071422">
    <property type="term" value="P:succinate transmembrane transport"/>
    <property type="evidence" value="ECO:0007669"/>
    <property type="project" value="TreeGrafter"/>
</dbReference>
<keyword evidence="3 6" id="KW-0812">Transmembrane</keyword>
<proteinExistence type="inferred from homology"/>
<evidence type="ECO:0000256" key="3">
    <source>
        <dbReference type="ARBA" id="ARBA00022692"/>
    </source>
</evidence>
<keyword evidence="5 6" id="KW-0472">Membrane</keyword>
<evidence type="ECO:0000256" key="2">
    <source>
        <dbReference type="ARBA" id="ARBA00005587"/>
    </source>
</evidence>
<evidence type="ECO:0000256" key="4">
    <source>
        <dbReference type="ARBA" id="ARBA00022989"/>
    </source>
</evidence>
<dbReference type="InterPro" id="IPR000791">
    <property type="entry name" value="Gpr1/Fun34/SatP-like"/>
</dbReference>
<sequence length="189" mass="20342">MSNGKLGNPAVVGLGGFGLTTLLLQFHNIGLCGLGPVVAMGFVFGGFAQLMAGMLEHKNGNNFGFAAFAGYGSFWIGLGLIWLMNFYGVYKSSTTDVGYYLLAWTLFTLILWVASFFIHAAMATTFTTLVIGFILLDLGHFGFPILNVVAGYELIICALCAWYMMAAIIINDVAGRTILKVGQAWIKAN</sequence>
<dbReference type="Proteomes" id="UP000233535">
    <property type="component" value="Unassembled WGS sequence"/>
</dbReference>
<evidence type="ECO:0000313" key="8">
    <source>
        <dbReference type="Proteomes" id="UP000233535"/>
    </source>
</evidence>
<dbReference type="Pfam" id="PF01184">
    <property type="entry name" value="Gpr1_Fun34_YaaH"/>
    <property type="match status" value="1"/>
</dbReference>
<feature type="transmembrane region" description="Helical" evidence="6">
    <location>
        <begin position="26"/>
        <end position="51"/>
    </location>
</feature>
<dbReference type="RefSeq" id="WP_101260914.1">
    <property type="nucleotide sequence ID" value="NZ_MVDD01000004.1"/>
</dbReference>
<evidence type="ECO:0000256" key="1">
    <source>
        <dbReference type="ARBA" id="ARBA00004141"/>
    </source>
</evidence>
<evidence type="ECO:0000256" key="5">
    <source>
        <dbReference type="ARBA" id="ARBA00023136"/>
    </source>
</evidence>
<comment type="similarity">
    <text evidence="2">Belongs to the acetate uptake transporter (AceTr) (TC 2.A.96) family.</text>
</comment>
<comment type="caution">
    <text evidence="7">The sequence shown here is derived from an EMBL/GenBank/DDBJ whole genome shotgun (WGS) entry which is preliminary data.</text>
</comment>
<dbReference type="NCBIfam" id="NF038013">
    <property type="entry name" value="AceTr_1"/>
    <property type="match status" value="1"/>
</dbReference>
<dbReference type="OrthoDB" id="9787939at2"/>
<dbReference type="PANTHER" id="PTHR30178">
    <property type="entry name" value="INNER MEMBRANE PROTEIN YAAH"/>
    <property type="match status" value="1"/>
</dbReference>
<name>A0A2N3I0X0_9BACT</name>
<feature type="transmembrane region" description="Helical" evidence="6">
    <location>
        <begin position="149"/>
        <end position="170"/>
    </location>
</feature>
<keyword evidence="4 6" id="KW-1133">Transmembrane helix</keyword>
<dbReference type="EMBL" id="MVDD01000004">
    <property type="protein sequence ID" value="PKQ63966.1"/>
    <property type="molecule type" value="Genomic_DNA"/>
</dbReference>
<dbReference type="InterPro" id="IPR047623">
    <property type="entry name" value="SatP"/>
</dbReference>
<feature type="transmembrane region" description="Helical" evidence="6">
    <location>
        <begin position="97"/>
        <end position="118"/>
    </location>
</feature>
<organism evidence="7 8">
    <name type="scientific">Labilibaculum filiforme</name>
    <dbReference type="NCBI Taxonomy" id="1940526"/>
    <lineage>
        <taxon>Bacteria</taxon>
        <taxon>Pseudomonadati</taxon>
        <taxon>Bacteroidota</taxon>
        <taxon>Bacteroidia</taxon>
        <taxon>Marinilabiliales</taxon>
        <taxon>Marinifilaceae</taxon>
        <taxon>Labilibaculum</taxon>
    </lineage>
</organism>
<dbReference type="AlphaFoldDB" id="A0A2N3I0X0"/>
<evidence type="ECO:0000256" key="6">
    <source>
        <dbReference type="SAM" id="Phobius"/>
    </source>
</evidence>